<dbReference type="Pfam" id="PF01554">
    <property type="entry name" value="MatE"/>
    <property type="match status" value="2"/>
</dbReference>
<name>A0ABV2TH96_9RHOO</name>
<feature type="transmembrane region" description="Helical" evidence="7">
    <location>
        <begin position="20"/>
        <end position="53"/>
    </location>
</feature>
<evidence type="ECO:0000256" key="1">
    <source>
        <dbReference type="ARBA" id="ARBA00004429"/>
    </source>
</evidence>
<reference evidence="8 9" key="1">
    <citation type="submission" date="2024-07" db="EMBL/GenBank/DDBJ databases">
        <title>Uliginosibacterium flavum JJ3220;KACC:17644.</title>
        <authorList>
            <person name="Kim M.K."/>
        </authorList>
    </citation>
    <scope>NUCLEOTIDE SEQUENCE [LARGE SCALE GENOMIC DNA]</scope>
    <source>
        <strain evidence="8 9">KACC:17644</strain>
    </source>
</reference>
<comment type="subcellular location">
    <subcellularLocation>
        <location evidence="1">Cell inner membrane</location>
        <topology evidence="1">Multi-pass membrane protein</topology>
    </subcellularLocation>
</comment>
<feature type="transmembrane region" description="Helical" evidence="7">
    <location>
        <begin position="392"/>
        <end position="414"/>
    </location>
</feature>
<keyword evidence="5 7" id="KW-1133">Transmembrane helix</keyword>
<organism evidence="8 9">
    <name type="scientific">Uliginosibacterium flavum</name>
    <dbReference type="NCBI Taxonomy" id="1396831"/>
    <lineage>
        <taxon>Bacteria</taxon>
        <taxon>Pseudomonadati</taxon>
        <taxon>Pseudomonadota</taxon>
        <taxon>Betaproteobacteria</taxon>
        <taxon>Rhodocyclales</taxon>
        <taxon>Zoogloeaceae</taxon>
        <taxon>Uliginosibacterium</taxon>
    </lineage>
</organism>
<feature type="transmembrane region" description="Helical" evidence="7">
    <location>
        <begin position="285"/>
        <end position="302"/>
    </location>
</feature>
<dbReference type="NCBIfam" id="TIGR00797">
    <property type="entry name" value="matE"/>
    <property type="match status" value="1"/>
</dbReference>
<keyword evidence="9" id="KW-1185">Reference proteome</keyword>
<dbReference type="InterPro" id="IPR047135">
    <property type="entry name" value="YsiQ"/>
</dbReference>
<dbReference type="Proteomes" id="UP001549691">
    <property type="component" value="Unassembled WGS sequence"/>
</dbReference>
<feature type="transmembrane region" description="Helical" evidence="7">
    <location>
        <begin position="134"/>
        <end position="155"/>
    </location>
</feature>
<feature type="transmembrane region" description="Helical" evidence="7">
    <location>
        <begin position="355"/>
        <end position="380"/>
    </location>
</feature>
<keyword evidence="4 7" id="KW-0812">Transmembrane</keyword>
<dbReference type="InterPro" id="IPR002528">
    <property type="entry name" value="MATE_fam"/>
</dbReference>
<evidence type="ECO:0000256" key="4">
    <source>
        <dbReference type="ARBA" id="ARBA00022692"/>
    </source>
</evidence>
<accession>A0ABV2TH96</accession>
<dbReference type="PIRSF" id="PIRSF006603">
    <property type="entry name" value="DinF"/>
    <property type="match status" value="1"/>
</dbReference>
<dbReference type="InterPro" id="IPR048279">
    <property type="entry name" value="MdtK-like"/>
</dbReference>
<sequence>MKPANKALAHADLDLYTLSWPIFVEMALFMLIGTLGLWMAGHVSAAAVAVFGLSNQLRMVFDRIFRVVSMGASVMVTQHRGAGDADGARAHARAGFACSVWLGLAAALLVGAWPEGLLRLLFLPPELMNMAVPFMRAIACALAVEAINITMFAVLRAFTFTQISMRLVMAMNLLHLLVSAPLVFGVGPIPALGVMGLAYGQLASRLLVFGLLLWVWARHLGISLRLHDALRVAREPLSAILHIGLPSAGEKIGFRVCFMATVAMAGSLGTAALAVHAYAMQINGMVNMVVNAVASGTEIIIGHHVGAGHLQQANTLLRRSLRIGLIATAIGGMLAWLIMPQAIALFSDNPAVPVLLGSILAIELLAGQGRSLNILITGALRAAGDARYPAKVNIYVNVVMGTGLAWLLGIHFGYGLPGIWLGYMADECLRGVSVALRWYWLSWTPLARAARRRILGKQRAKAAALAG</sequence>
<gene>
    <name evidence="8" type="ORF">ABXR19_03800</name>
</gene>
<evidence type="ECO:0000256" key="6">
    <source>
        <dbReference type="ARBA" id="ARBA00023136"/>
    </source>
</evidence>
<evidence type="ECO:0000256" key="2">
    <source>
        <dbReference type="ARBA" id="ARBA00022448"/>
    </source>
</evidence>
<proteinExistence type="predicted"/>
<evidence type="ECO:0000313" key="9">
    <source>
        <dbReference type="Proteomes" id="UP001549691"/>
    </source>
</evidence>
<keyword evidence="2" id="KW-0813">Transport</keyword>
<evidence type="ECO:0000256" key="3">
    <source>
        <dbReference type="ARBA" id="ARBA00022475"/>
    </source>
</evidence>
<dbReference type="PANTHER" id="PTHR42925">
    <property type="entry name" value="MULTIDRUG AND TOXIN EFFLUX PROTEIN MATE FAMILY"/>
    <property type="match status" value="1"/>
</dbReference>
<protein>
    <submittedName>
        <fullName evidence="8">MATE family efflux transporter</fullName>
    </submittedName>
</protein>
<feature type="transmembrane region" description="Helical" evidence="7">
    <location>
        <begin position="323"/>
        <end position="343"/>
    </location>
</feature>
<dbReference type="CDD" id="cd13134">
    <property type="entry name" value="MATE_like_8"/>
    <property type="match status" value="1"/>
</dbReference>
<feature type="transmembrane region" description="Helical" evidence="7">
    <location>
        <begin position="167"/>
        <end position="186"/>
    </location>
</feature>
<feature type="transmembrane region" description="Helical" evidence="7">
    <location>
        <begin position="94"/>
        <end position="114"/>
    </location>
</feature>
<feature type="transmembrane region" description="Helical" evidence="7">
    <location>
        <begin position="256"/>
        <end position="279"/>
    </location>
</feature>
<evidence type="ECO:0000256" key="7">
    <source>
        <dbReference type="SAM" id="Phobius"/>
    </source>
</evidence>
<dbReference type="RefSeq" id="WP_354599764.1">
    <property type="nucleotide sequence ID" value="NZ_JBEWZI010000003.1"/>
</dbReference>
<keyword evidence="3" id="KW-1003">Cell membrane</keyword>
<feature type="transmembrane region" description="Helical" evidence="7">
    <location>
        <begin position="198"/>
        <end position="217"/>
    </location>
</feature>
<evidence type="ECO:0000256" key="5">
    <source>
        <dbReference type="ARBA" id="ARBA00022989"/>
    </source>
</evidence>
<dbReference type="PANTHER" id="PTHR42925:SF2">
    <property type="entry name" value="NA+ DRIVEN MULTIDRUG EFFLUX PUMP"/>
    <property type="match status" value="1"/>
</dbReference>
<evidence type="ECO:0000313" key="8">
    <source>
        <dbReference type="EMBL" id="MET7013300.1"/>
    </source>
</evidence>
<keyword evidence="6 7" id="KW-0472">Membrane</keyword>
<comment type="caution">
    <text evidence="8">The sequence shown here is derived from an EMBL/GenBank/DDBJ whole genome shotgun (WGS) entry which is preliminary data.</text>
</comment>
<dbReference type="EMBL" id="JBEWZI010000003">
    <property type="protein sequence ID" value="MET7013300.1"/>
    <property type="molecule type" value="Genomic_DNA"/>
</dbReference>